<organism evidence="3">
    <name type="scientific">Laccaria bicolor (strain S238N-H82 / ATCC MYA-4686)</name>
    <name type="common">Bicoloured deceiver</name>
    <name type="synonym">Laccaria laccata var. bicolor</name>
    <dbReference type="NCBI Taxonomy" id="486041"/>
    <lineage>
        <taxon>Eukaryota</taxon>
        <taxon>Fungi</taxon>
        <taxon>Dikarya</taxon>
        <taxon>Basidiomycota</taxon>
        <taxon>Agaricomycotina</taxon>
        <taxon>Agaricomycetes</taxon>
        <taxon>Agaricomycetidae</taxon>
        <taxon>Agaricales</taxon>
        <taxon>Agaricineae</taxon>
        <taxon>Hydnangiaceae</taxon>
        <taxon>Laccaria</taxon>
    </lineage>
</organism>
<gene>
    <name evidence="2" type="ORF">LACBIDRAFT_300048</name>
</gene>
<keyword evidence="3" id="KW-1185">Reference proteome</keyword>
<dbReference type="Proteomes" id="UP000001194">
    <property type="component" value="Unassembled WGS sequence"/>
</dbReference>
<evidence type="ECO:0000256" key="1">
    <source>
        <dbReference type="SAM" id="SignalP"/>
    </source>
</evidence>
<keyword evidence="1" id="KW-0732">Signal</keyword>
<feature type="chain" id="PRO_5002748658" evidence="1">
    <location>
        <begin position="28"/>
        <end position="94"/>
    </location>
</feature>
<dbReference type="GeneID" id="6078576"/>
<feature type="signal peptide" evidence="1">
    <location>
        <begin position="1"/>
        <end position="27"/>
    </location>
</feature>
<accession>B0DFX7</accession>
<reference evidence="2 3" key="1">
    <citation type="journal article" date="2008" name="Nature">
        <title>The genome of Laccaria bicolor provides insights into mycorrhizal symbiosis.</title>
        <authorList>
            <person name="Martin F."/>
            <person name="Aerts A."/>
            <person name="Ahren D."/>
            <person name="Brun A."/>
            <person name="Danchin E.G.J."/>
            <person name="Duchaussoy F."/>
            <person name="Gibon J."/>
            <person name="Kohler A."/>
            <person name="Lindquist E."/>
            <person name="Pereda V."/>
            <person name="Salamov A."/>
            <person name="Shapiro H.J."/>
            <person name="Wuyts J."/>
            <person name="Blaudez D."/>
            <person name="Buee M."/>
            <person name="Brokstein P."/>
            <person name="Canbaeck B."/>
            <person name="Cohen D."/>
            <person name="Courty P.E."/>
            <person name="Coutinho P.M."/>
            <person name="Delaruelle C."/>
            <person name="Detter J.C."/>
            <person name="Deveau A."/>
            <person name="DiFazio S."/>
            <person name="Duplessis S."/>
            <person name="Fraissinet-Tachet L."/>
            <person name="Lucic E."/>
            <person name="Frey-Klett P."/>
            <person name="Fourrey C."/>
            <person name="Feussner I."/>
            <person name="Gay G."/>
            <person name="Grimwood J."/>
            <person name="Hoegger P.J."/>
            <person name="Jain P."/>
            <person name="Kilaru S."/>
            <person name="Labbe J."/>
            <person name="Lin Y.C."/>
            <person name="Legue V."/>
            <person name="Le Tacon F."/>
            <person name="Marmeisse R."/>
            <person name="Melayah D."/>
            <person name="Montanini B."/>
            <person name="Muratet M."/>
            <person name="Nehls U."/>
            <person name="Niculita-Hirzel H."/>
            <person name="Oudot-Le Secq M.P."/>
            <person name="Peter M."/>
            <person name="Quesneville H."/>
            <person name="Rajashekar B."/>
            <person name="Reich M."/>
            <person name="Rouhier N."/>
            <person name="Schmutz J."/>
            <person name="Yin T."/>
            <person name="Chalot M."/>
            <person name="Henrissat B."/>
            <person name="Kuees U."/>
            <person name="Lucas S."/>
            <person name="Van de Peer Y."/>
            <person name="Podila G.K."/>
            <person name="Polle A."/>
            <person name="Pukkila P.J."/>
            <person name="Richardson P.M."/>
            <person name="Rouze P."/>
            <person name="Sanders I.R."/>
            <person name="Stajich J.E."/>
            <person name="Tunlid A."/>
            <person name="Tuskan G."/>
            <person name="Grigoriev I.V."/>
        </authorList>
    </citation>
    <scope>NUCLEOTIDE SEQUENCE [LARGE SCALE GENOMIC DNA]</scope>
    <source>
        <strain evidence="3">S238N-H82 / ATCC MYA-4686</strain>
    </source>
</reference>
<name>B0DFX7_LACBS</name>
<evidence type="ECO:0000313" key="2">
    <source>
        <dbReference type="EMBL" id="EDR06540.1"/>
    </source>
</evidence>
<proteinExistence type="predicted"/>
<dbReference type="RefSeq" id="XP_001882912.1">
    <property type="nucleotide sequence ID" value="XM_001882877.1"/>
</dbReference>
<evidence type="ECO:0000313" key="3">
    <source>
        <dbReference type="Proteomes" id="UP000001194"/>
    </source>
</evidence>
<dbReference type="HOGENOM" id="CLU_2386554_0_0_1"/>
<dbReference type="AlphaFoldDB" id="B0DFX7"/>
<dbReference type="EMBL" id="DS547108">
    <property type="protein sequence ID" value="EDR06540.1"/>
    <property type="molecule type" value="Genomic_DNA"/>
</dbReference>
<protein>
    <submittedName>
        <fullName evidence="2">Predicted protein</fullName>
    </submittedName>
</protein>
<sequence length="94" mass="10166">MQLEASCELCLLPLALCTCYLTPSVFSEGSTINTSYTRSSRGQAWMSPADSTWFNVGTPEAGPQPVLASPEQSGWPTYPLPLLGTQLLYDALVH</sequence>
<dbReference type="KEGG" id="lbc:LACBIDRAFT_300048"/>
<dbReference type="InParanoid" id="B0DFX7"/>
<dbReference type="OrthoDB" id="10381204at2759"/>